<accession>A0A2T7DWE7</accession>
<sequence length="216" mass="24075">MYFPVKISASRNIDMRLPSRRSTASPHHPCGRAPVCFLLNLQILPPRRRCTSTPLPPKLRIRAQRSGRTTWPDGGCGGHGGKLRQKQRQAHSSRRKAAAGSQQKQNDGDKQCKQHDAVGMSISISLWATSRGGGERRRRRDAGRRFVLRRATGAKRGRCLALRRDAGRRSAGDCGPRARFRRRAGLHRAAMPSCILPRGQVEDGNERRATSGLRFN</sequence>
<keyword evidence="3" id="KW-1185">Reference proteome</keyword>
<dbReference type="Gramene" id="PUZ59908">
    <property type="protein sequence ID" value="PUZ59908"/>
    <property type="gene ID" value="GQ55_4G081000"/>
</dbReference>
<feature type="compositionally biased region" description="Basic residues" evidence="1">
    <location>
        <begin position="81"/>
        <end position="97"/>
    </location>
</feature>
<reference evidence="2 3" key="1">
    <citation type="submission" date="2018-04" db="EMBL/GenBank/DDBJ databases">
        <title>WGS assembly of Panicum hallii var. hallii HAL2.</title>
        <authorList>
            <person name="Lovell J."/>
            <person name="Jenkins J."/>
            <person name="Lowry D."/>
            <person name="Mamidi S."/>
            <person name="Sreedasyam A."/>
            <person name="Weng X."/>
            <person name="Barry K."/>
            <person name="Bonette J."/>
            <person name="Campitelli B."/>
            <person name="Daum C."/>
            <person name="Gordon S."/>
            <person name="Gould B."/>
            <person name="Lipzen A."/>
            <person name="MacQueen A."/>
            <person name="Palacio-Mejia J."/>
            <person name="Plott C."/>
            <person name="Shakirov E."/>
            <person name="Shu S."/>
            <person name="Yoshinaga Y."/>
            <person name="Zane M."/>
            <person name="Rokhsar D."/>
            <person name="Grimwood J."/>
            <person name="Schmutz J."/>
            <person name="Juenger T."/>
        </authorList>
    </citation>
    <scope>NUCLEOTIDE SEQUENCE [LARGE SCALE GENOMIC DNA]</scope>
    <source>
        <strain evidence="3">cv. HAL2</strain>
    </source>
</reference>
<organism evidence="2 3">
    <name type="scientific">Panicum hallii var. hallii</name>
    <dbReference type="NCBI Taxonomy" id="1504633"/>
    <lineage>
        <taxon>Eukaryota</taxon>
        <taxon>Viridiplantae</taxon>
        <taxon>Streptophyta</taxon>
        <taxon>Embryophyta</taxon>
        <taxon>Tracheophyta</taxon>
        <taxon>Spermatophyta</taxon>
        <taxon>Magnoliopsida</taxon>
        <taxon>Liliopsida</taxon>
        <taxon>Poales</taxon>
        <taxon>Poaceae</taxon>
        <taxon>PACMAD clade</taxon>
        <taxon>Panicoideae</taxon>
        <taxon>Panicodae</taxon>
        <taxon>Paniceae</taxon>
        <taxon>Panicinae</taxon>
        <taxon>Panicum</taxon>
        <taxon>Panicum sect. Panicum</taxon>
    </lineage>
</organism>
<dbReference type="Proteomes" id="UP000244336">
    <property type="component" value="Chromosome 4"/>
</dbReference>
<evidence type="ECO:0000313" key="2">
    <source>
        <dbReference type="EMBL" id="PUZ59908.1"/>
    </source>
</evidence>
<evidence type="ECO:0000313" key="3">
    <source>
        <dbReference type="Proteomes" id="UP000244336"/>
    </source>
</evidence>
<proteinExistence type="predicted"/>
<gene>
    <name evidence="2" type="ORF">GQ55_4G081000</name>
</gene>
<feature type="region of interest" description="Disordered" evidence="1">
    <location>
        <begin position="47"/>
        <end position="114"/>
    </location>
</feature>
<dbReference type="AlphaFoldDB" id="A0A2T7DWE7"/>
<evidence type="ECO:0000256" key="1">
    <source>
        <dbReference type="SAM" id="MobiDB-lite"/>
    </source>
</evidence>
<dbReference type="EMBL" id="CM009752">
    <property type="protein sequence ID" value="PUZ59908.1"/>
    <property type="molecule type" value="Genomic_DNA"/>
</dbReference>
<protein>
    <submittedName>
        <fullName evidence="2">Uncharacterized protein</fullName>
    </submittedName>
</protein>
<name>A0A2T7DWE7_9POAL</name>